<evidence type="ECO:0000313" key="2">
    <source>
        <dbReference type="Proteomes" id="UP000093943"/>
    </source>
</evidence>
<dbReference type="EMBL" id="LZKG01000056">
    <property type="protein sequence ID" value="OBI31602.1"/>
    <property type="molecule type" value="Genomic_DNA"/>
</dbReference>
<comment type="caution">
    <text evidence="1">The sequence shown here is derived from an EMBL/GenBank/DDBJ whole genome shotgun (WGS) entry which is preliminary data.</text>
</comment>
<evidence type="ECO:0000313" key="1">
    <source>
        <dbReference type="EMBL" id="OBI31602.1"/>
    </source>
</evidence>
<protein>
    <submittedName>
        <fullName evidence="1">Uncharacterized protein</fullName>
    </submittedName>
</protein>
<accession>A0A1A2NIF6</accession>
<dbReference type="RefSeq" id="WP_064924230.1">
    <property type="nucleotide sequence ID" value="NZ_LZJK01000159.1"/>
</dbReference>
<name>A0A1A2NIF6_MYCSD</name>
<gene>
    <name evidence="1" type="ORF">A5710_17795</name>
</gene>
<dbReference type="AlphaFoldDB" id="A0A1A2NIF6"/>
<reference evidence="2" key="1">
    <citation type="submission" date="2016-06" db="EMBL/GenBank/DDBJ databases">
        <authorList>
            <person name="Sutton G."/>
            <person name="Brinkac L."/>
            <person name="Sanka R."/>
            <person name="Adams M."/>
            <person name="Lau E."/>
            <person name="Sam S."/>
            <person name="Sreng N."/>
            <person name="Him V."/>
            <person name="Kerleguer A."/>
            <person name="Cheng S."/>
        </authorList>
    </citation>
    <scope>NUCLEOTIDE SEQUENCE [LARGE SCALE GENOMIC DNA]</scope>
    <source>
        <strain evidence="2">E1876</strain>
    </source>
</reference>
<organism evidence="1 2">
    <name type="scientific">Mycolicibacter sinensis (strain JDM601)</name>
    <name type="common">Mycobacterium sinense</name>
    <dbReference type="NCBI Taxonomy" id="875328"/>
    <lineage>
        <taxon>Bacteria</taxon>
        <taxon>Bacillati</taxon>
        <taxon>Actinomycetota</taxon>
        <taxon>Actinomycetes</taxon>
        <taxon>Mycobacteriales</taxon>
        <taxon>Mycobacteriaceae</taxon>
        <taxon>Mycolicibacter</taxon>
    </lineage>
</organism>
<proteinExistence type="predicted"/>
<dbReference type="Proteomes" id="UP000093943">
    <property type="component" value="Unassembled WGS sequence"/>
</dbReference>
<sequence length="125" mass="13167">MTELGTENTPEKSQRCRPGQVLLAVLKQPRFWAELGVAAAALIGLWLWTAAVHDHGEAEGRAQPAPPKFLVVDQATVNSQCVTVIGVAPGGSWWALPAGATAGYPERVDSKDVGVNGCRAAPTPR</sequence>